<evidence type="ECO:0000313" key="3">
    <source>
        <dbReference type="EMBL" id="BCX68947.1"/>
    </source>
</evidence>
<name>A0ABM7RWS4_9PSED</name>
<dbReference type="InterPro" id="IPR024726">
    <property type="entry name" value="FhuF_C"/>
</dbReference>
<gene>
    <name evidence="3" type="primary">fhuF</name>
    <name evidence="3" type="ORF">LAB08_R35890</name>
</gene>
<dbReference type="NCBIfam" id="TIGR03951">
    <property type="entry name" value="Fe_III_red_FhuF"/>
    <property type="match status" value="1"/>
</dbReference>
<organism evidence="3 4">
    <name type="scientific">Pseudomonas izuensis</name>
    <dbReference type="NCBI Taxonomy" id="2684212"/>
    <lineage>
        <taxon>Bacteria</taxon>
        <taxon>Pseudomonadati</taxon>
        <taxon>Pseudomonadota</taxon>
        <taxon>Gammaproteobacteria</taxon>
        <taxon>Pseudomonadales</taxon>
        <taxon>Pseudomonadaceae</taxon>
        <taxon>Pseudomonas</taxon>
    </lineage>
</organism>
<dbReference type="Pfam" id="PF06276">
    <property type="entry name" value="FhuF"/>
    <property type="match status" value="1"/>
</dbReference>
<feature type="domain" description="Aerobactin siderophore biosynthesis IucA/IucC-like C-terminal" evidence="1">
    <location>
        <begin position="90"/>
        <end position="201"/>
    </location>
</feature>
<proteinExistence type="predicted"/>
<reference evidence="3 4" key="1">
    <citation type="submission" date="2016-04" db="EMBL/GenBank/DDBJ databases">
        <title>Complete genome sequence of Pseudomonas sp. LAB-08 isolated from TCE contaminated aquifer soil.</title>
        <authorList>
            <person name="Dohra H."/>
            <person name="Suzuki K."/>
            <person name="Fatma A."/>
            <person name="Inuzuka Y."/>
            <person name="Honjo M."/>
            <person name="Tashiro Y."/>
            <person name="Futamata H."/>
        </authorList>
    </citation>
    <scope>NUCLEOTIDE SEQUENCE [LARGE SCALE GENOMIC DNA]</scope>
    <source>
        <strain evidence="3 4">LAB-08</strain>
    </source>
</reference>
<keyword evidence="4" id="KW-1185">Reference proteome</keyword>
<dbReference type="Proteomes" id="UP000218595">
    <property type="component" value="Chromosome"/>
</dbReference>
<dbReference type="RefSeq" id="WP_254007469.1">
    <property type="nucleotide sequence ID" value="NZ_AP017423.2"/>
</dbReference>
<dbReference type="EMBL" id="AP017423">
    <property type="protein sequence ID" value="BCX68947.1"/>
    <property type="molecule type" value="Genomic_DNA"/>
</dbReference>
<evidence type="ECO:0000313" key="4">
    <source>
        <dbReference type="Proteomes" id="UP000218595"/>
    </source>
</evidence>
<accession>A0ABM7RWS4</accession>
<protein>
    <submittedName>
        <fullName evidence="3">Siderophore-iron reductase FhuF</fullName>
    </submittedName>
</protein>
<dbReference type="Pfam" id="PF11575">
    <property type="entry name" value="FhuF_C"/>
    <property type="match status" value="1"/>
</dbReference>
<evidence type="ECO:0000259" key="1">
    <source>
        <dbReference type="Pfam" id="PF06276"/>
    </source>
</evidence>
<sequence length="238" mass="26410">MTSLQTTARMLDETLLDQLFRFDGAFLRSTCRLSSDIEGRGLPAFRDPQTCAELLGLYAHYYPAAPRAALVSQWSMDLICVTLALPLAAAAQNLRCHLHDPHVVLDNGMPVAQVFAAGEALPLNDPLAFAQQWLIDDIAPWVQALAGAGRVAQRLLWNNVAAAINVALDYFQMPHAAQWRERLFRERHWADGTRNPLYGFLQLAPGPSGVPLLMRKVCCLHHQLGDARPYCDNCPLLT</sequence>
<evidence type="ECO:0000259" key="2">
    <source>
        <dbReference type="Pfam" id="PF11575"/>
    </source>
</evidence>
<dbReference type="InterPro" id="IPR022770">
    <property type="entry name" value="IucA/IucC-like_C"/>
</dbReference>
<feature type="domain" description="Ferric siderophore reductase C-terminal" evidence="2">
    <location>
        <begin position="215"/>
        <end position="236"/>
    </location>
</feature>
<dbReference type="InterPro" id="IPR008090">
    <property type="entry name" value="Fe_iron_reduct"/>
</dbReference>